<gene>
    <name evidence="3" type="ORF">DV733_03970</name>
</gene>
<protein>
    <recommendedName>
        <fullName evidence="5">DUF456 domain-containing protein</fullName>
    </recommendedName>
</protein>
<dbReference type="AlphaFoldDB" id="A0A4D6H8Q3"/>
<proteinExistence type="predicted"/>
<evidence type="ECO:0000313" key="4">
    <source>
        <dbReference type="Proteomes" id="UP000296706"/>
    </source>
</evidence>
<feature type="region of interest" description="Disordered" evidence="1">
    <location>
        <begin position="1"/>
        <end position="60"/>
    </location>
</feature>
<keyword evidence="2" id="KW-0812">Transmembrane</keyword>
<keyword evidence="4" id="KW-1185">Reference proteome</keyword>
<feature type="transmembrane region" description="Helical" evidence="2">
    <location>
        <begin position="124"/>
        <end position="142"/>
    </location>
</feature>
<evidence type="ECO:0008006" key="5">
    <source>
        <dbReference type="Google" id="ProtNLM"/>
    </source>
</evidence>
<evidence type="ECO:0000256" key="1">
    <source>
        <dbReference type="SAM" id="MobiDB-lite"/>
    </source>
</evidence>
<name>A0A4D6H8Q3_9EURY</name>
<evidence type="ECO:0000256" key="2">
    <source>
        <dbReference type="SAM" id="Phobius"/>
    </source>
</evidence>
<dbReference type="Proteomes" id="UP000296706">
    <property type="component" value="Chromosome"/>
</dbReference>
<dbReference type="GeneID" id="39846993"/>
<sequence length="185" mass="19050">MAERTDQRTRDRDVSADLDPTLDETGVQSDFSSEFGTEFGSDVGAVEEGPATQTDSGGGIRGRISDRLGSLFSVEAFTLTLVLTVVFSFLAGGFIPILPDNIGGLLGVLGAGFALGAGSSERHYFEVVTATLFTGAITALLSNLTLTLLGVGAPMIALGAGASALAGVAGYYFGRDFRSGLTKEI</sequence>
<feature type="compositionally biased region" description="Basic and acidic residues" evidence="1">
    <location>
        <begin position="1"/>
        <end position="15"/>
    </location>
</feature>
<keyword evidence="2" id="KW-1133">Transmembrane helix</keyword>
<dbReference type="EMBL" id="CP031310">
    <property type="protein sequence ID" value="QCC50444.1"/>
    <property type="molecule type" value="Genomic_DNA"/>
</dbReference>
<organism evidence="3 4">
    <name type="scientific">Halapricum salinum</name>
    <dbReference type="NCBI Taxonomy" id="1457250"/>
    <lineage>
        <taxon>Archaea</taxon>
        <taxon>Methanobacteriati</taxon>
        <taxon>Methanobacteriota</taxon>
        <taxon>Stenosarchaea group</taxon>
        <taxon>Halobacteria</taxon>
        <taxon>Halobacteriales</taxon>
        <taxon>Haloarculaceae</taxon>
        <taxon>Halapricum</taxon>
    </lineage>
</organism>
<dbReference type="KEGG" id="hsn:DV733_03970"/>
<accession>A0A4D6H8Q3</accession>
<evidence type="ECO:0000313" key="3">
    <source>
        <dbReference type="EMBL" id="QCC50444.1"/>
    </source>
</evidence>
<feature type="transmembrane region" description="Helical" evidence="2">
    <location>
        <begin position="71"/>
        <end position="95"/>
    </location>
</feature>
<feature type="compositionally biased region" description="Polar residues" evidence="1">
    <location>
        <begin position="26"/>
        <end position="35"/>
    </location>
</feature>
<reference evidence="3 4" key="1">
    <citation type="journal article" date="2019" name="Nat. Commun.">
        <title>A new type of DNA phosphorothioation-based antiviral system in archaea.</title>
        <authorList>
            <person name="Xiong L."/>
            <person name="Liu S."/>
            <person name="Chen S."/>
            <person name="Xiao Y."/>
            <person name="Zhu B."/>
            <person name="Gao Y."/>
            <person name="Zhang Y."/>
            <person name="Chen B."/>
            <person name="Luo J."/>
            <person name="Deng Z."/>
            <person name="Chen X."/>
            <person name="Wang L."/>
            <person name="Chen S."/>
        </authorList>
    </citation>
    <scope>NUCLEOTIDE SEQUENCE [LARGE SCALE GENOMIC DNA]</scope>
    <source>
        <strain evidence="3 4">CBA1105</strain>
    </source>
</reference>
<feature type="transmembrane region" description="Helical" evidence="2">
    <location>
        <begin position="148"/>
        <end position="173"/>
    </location>
</feature>
<keyword evidence="2" id="KW-0472">Membrane</keyword>
<dbReference type="RefSeq" id="WP_049993892.1">
    <property type="nucleotide sequence ID" value="NZ_CP031310.1"/>
</dbReference>
<feature type="transmembrane region" description="Helical" evidence="2">
    <location>
        <begin position="101"/>
        <end position="117"/>
    </location>
</feature>